<keyword evidence="2" id="KW-1185">Reference proteome</keyword>
<accession>A0ABY8NE91</accession>
<reference evidence="1 2" key="1">
    <citation type="submission" date="2023-02" db="EMBL/GenBank/DDBJ databases">
        <title>Description and genomic characterization of Microbulbifer bruguierae sp. nov., isolated from the sediment of mangrove plant Bruguiera sexangula.</title>
        <authorList>
            <person name="Long M."/>
        </authorList>
    </citation>
    <scope>NUCLEOTIDE SEQUENCE [LARGE SCALE GENOMIC DNA]</scope>
    <source>
        <strain evidence="1 2">H12</strain>
    </source>
</reference>
<dbReference type="EMBL" id="CP118605">
    <property type="protein sequence ID" value="WGL17005.1"/>
    <property type="molecule type" value="Genomic_DNA"/>
</dbReference>
<protein>
    <submittedName>
        <fullName evidence="1">Uncharacterized protein</fullName>
    </submittedName>
</protein>
<gene>
    <name evidence="1" type="ORF">PVT68_01585</name>
</gene>
<sequence length="121" mass="13603">MKRELLFDYWVVNHLSDVEVPTAMPVVTTIFSQGYEGSEPVSEAKARTEISLAGAEEYAPVLFQQLSTFVIDRDCRLKITLGKFAGILIFVGENRSIVRESFSTGSRVDGNVRNRQSSYHQ</sequence>
<dbReference type="Proteomes" id="UP001236500">
    <property type="component" value="Chromosome"/>
</dbReference>
<evidence type="ECO:0000313" key="1">
    <source>
        <dbReference type="EMBL" id="WGL17005.1"/>
    </source>
</evidence>
<proteinExistence type="predicted"/>
<name>A0ABY8NE91_9GAMM</name>
<evidence type="ECO:0000313" key="2">
    <source>
        <dbReference type="Proteomes" id="UP001236500"/>
    </source>
</evidence>
<dbReference type="RefSeq" id="WP_280320824.1">
    <property type="nucleotide sequence ID" value="NZ_CP118605.1"/>
</dbReference>
<organism evidence="1 2">
    <name type="scientific">Microbulbifer bruguierae</name>
    <dbReference type="NCBI Taxonomy" id="3029061"/>
    <lineage>
        <taxon>Bacteria</taxon>
        <taxon>Pseudomonadati</taxon>
        <taxon>Pseudomonadota</taxon>
        <taxon>Gammaproteobacteria</taxon>
        <taxon>Cellvibrionales</taxon>
        <taxon>Microbulbiferaceae</taxon>
        <taxon>Microbulbifer</taxon>
    </lineage>
</organism>